<dbReference type="HOGENOM" id="CLU_1849864_0_0_1"/>
<dbReference type="Pfam" id="PF00646">
    <property type="entry name" value="F-box"/>
    <property type="match status" value="1"/>
</dbReference>
<dbReference type="AlphaFoldDB" id="M2Y1V3"/>
<evidence type="ECO:0000313" key="3">
    <source>
        <dbReference type="EMBL" id="EME39284.1"/>
    </source>
</evidence>
<feature type="compositionally biased region" description="Low complexity" evidence="1">
    <location>
        <begin position="86"/>
        <end position="95"/>
    </location>
</feature>
<feature type="region of interest" description="Disordered" evidence="1">
    <location>
        <begin position="46"/>
        <end position="96"/>
    </location>
</feature>
<protein>
    <recommendedName>
        <fullName evidence="2">F-box domain-containing protein</fullName>
    </recommendedName>
</protein>
<organism evidence="3 4">
    <name type="scientific">Dothistroma septosporum (strain NZE10 / CBS 128990)</name>
    <name type="common">Red band needle blight fungus</name>
    <name type="synonym">Mycosphaerella pini</name>
    <dbReference type="NCBI Taxonomy" id="675120"/>
    <lineage>
        <taxon>Eukaryota</taxon>
        <taxon>Fungi</taxon>
        <taxon>Dikarya</taxon>
        <taxon>Ascomycota</taxon>
        <taxon>Pezizomycotina</taxon>
        <taxon>Dothideomycetes</taxon>
        <taxon>Dothideomycetidae</taxon>
        <taxon>Mycosphaerellales</taxon>
        <taxon>Mycosphaerellaceae</taxon>
        <taxon>Dothistroma</taxon>
    </lineage>
</organism>
<dbReference type="Proteomes" id="UP000016933">
    <property type="component" value="Unassembled WGS sequence"/>
</dbReference>
<sequence>MVSTRRLMQALLNRSAIGDAAKSLRGKACKVRLRWRGKLRKRCMETGGTFTDNEQRSPEGMDQLVQDQSQARADATERSRRDRRTSATTCAAASAKDPHDEILEAIPLLLSPGDLLLSAMRVSRRWHAIIRRSHRLRQA</sequence>
<evidence type="ECO:0000313" key="4">
    <source>
        <dbReference type="Proteomes" id="UP000016933"/>
    </source>
</evidence>
<accession>M2Y1V3</accession>
<evidence type="ECO:0000256" key="1">
    <source>
        <dbReference type="SAM" id="MobiDB-lite"/>
    </source>
</evidence>
<evidence type="ECO:0000259" key="2">
    <source>
        <dbReference type="Pfam" id="PF00646"/>
    </source>
</evidence>
<dbReference type="EMBL" id="KB446545">
    <property type="protein sequence ID" value="EME39284.1"/>
    <property type="molecule type" value="Genomic_DNA"/>
</dbReference>
<keyword evidence="4" id="KW-1185">Reference proteome</keyword>
<feature type="non-terminal residue" evidence="3">
    <location>
        <position position="139"/>
    </location>
</feature>
<reference evidence="4" key="1">
    <citation type="journal article" date="2012" name="PLoS Genet.">
        <title>The genomes of the fungal plant pathogens Cladosporium fulvum and Dothistroma septosporum reveal adaptation to different hosts and lifestyles but also signatures of common ancestry.</title>
        <authorList>
            <person name="de Wit P.J.G.M."/>
            <person name="van der Burgt A."/>
            <person name="Oekmen B."/>
            <person name="Stergiopoulos I."/>
            <person name="Abd-Elsalam K.A."/>
            <person name="Aerts A.L."/>
            <person name="Bahkali A.H."/>
            <person name="Beenen H.G."/>
            <person name="Chettri P."/>
            <person name="Cox M.P."/>
            <person name="Datema E."/>
            <person name="de Vries R.P."/>
            <person name="Dhillon B."/>
            <person name="Ganley A.R."/>
            <person name="Griffiths S.A."/>
            <person name="Guo Y."/>
            <person name="Hamelin R.C."/>
            <person name="Henrissat B."/>
            <person name="Kabir M.S."/>
            <person name="Jashni M.K."/>
            <person name="Kema G."/>
            <person name="Klaubauf S."/>
            <person name="Lapidus A."/>
            <person name="Levasseur A."/>
            <person name="Lindquist E."/>
            <person name="Mehrabi R."/>
            <person name="Ohm R.A."/>
            <person name="Owen T.J."/>
            <person name="Salamov A."/>
            <person name="Schwelm A."/>
            <person name="Schijlen E."/>
            <person name="Sun H."/>
            <person name="van den Burg H.A."/>
            <person name="van Ham R.C.H.J."/>
            <person name="Zhang S."/>
            <person name="Goodwin S.B."/>
            <person name="Grigoriev I.V."/>
            <person name="Collemare J."/>
            <person name="Bradshaw R.E."/>
        </authorList>
    </citation>
    <scope>NUCLEOTIDE SEQUENCE [LARGE SCALE GENOMIC DNA]</scope>
    <source>
        <strain evidence="4">NZE10 / CBS 128990</strain>
    </source>
</reference>
<dbReference type="InterPro" id="IPR001810">
    <property type="entry name" value="F-box_dom"/>
</dbReference>
<reference evidence="3 4" key="2">
    <citation type="journal article" date="2012" name="PLoS Pathog.">
        <title>Diverse lifestyles and strategies of plant pathogenesis encoded in the genomes of eighteen Dothideomycetes fungi.</title>
        <authorList>
            <person name="Ohm R.A."/>
            <person name="Feau N."/>
            <person name="Henrissat B."/>
            <person name="Schoch C.L."/>
            <person name="Horwitz B.A."/>
            <person name="Barry K.W."/>
            <person name="Condon B.J."/>
            <person name="Copeland A.C."/>
            <person name="Dhillon B."/>
            <person name="Glaser F."/>
            <person name="Hesse C.N."/>
            <person name="Kosti I."/>
            <person name="LaButti K."/>
            <person name="Lindquist E.A."/>
            <person name="Lucas S."/>
            <person name="Salamov A.A."/>
            <person name="Bradshaw R.E."/>
            <person name="Ciuffetti L."/>
            <person name="Hamelin R.C."/>
            <person name="Kema G.H.J."/>
            <person name="Lawrence C."/>
            <person name="Scott J.A."/>
            <person name="Spatafora J.W."/>
            <person name="Turgeon B.G."/>
            <person name="de Wit P.J.G.M."/>
            <person name="Zhong S."/>
            <person name="Goodwin S.B."/>
            <person name="Grigoriev I.V."/>
        </authorList>
    </citation>
    <scope>NUCLEOTIDE SEQUENCE [LARGE SCALE GENOMIC DNA]</scope>
    <source>
        <strain evidence="4">NZE10 / CBS 128990</strain>
    </source>
</reference>
<name>M2Y1V3_DOTSN</name>
<proteinExistence type="predicted"/>
<gene>
    <name evidence="3" type="ORF">DOTSEDRAFT_75121</name>
</gene>
<feature type="domain" description="F-box" evidence="2">
    <location>
        <begin position="100"/>
        <end position="136"/>
    </location>
</feature>